<dbReference type="Gene3D" id="3.80.10.10">
    <property type="entry name" value="Ribonuclease Inhibitor"/>
    <property type="match status" value="4"/>
</dbReference>
<evidence type="ECO:0000256" key="6">
    <source>
        <dbReference type="ARBA" id="ARBA00022729"/>
    </source>
</evidence>
<dbReference type="Pfam" id="PF08263">
    <property type="entry name" value="LRRNT_2"/>
    <property type="match status" value="1"/>
</dbReference>
<dbReference type="InterPro" id="IPR032675">
    <property type="entry name" value="LRR_dom_sf"/>
</dbReference>
<keyword evidence="11" id="KW-0325">Glycoprotein</keyword>
<keyword evidence="16" id="KW-1185">Reference proteome</keyword>
<proteinExistence type="inferred from homology"/>
<keyword evidence="5" id="KW-0812">Transmembrane</keyword>
<comment type="caution">
    <text evidence="15">The sequence shown here is derived from an EMBL/GenBank/DDBJ whole genome shotgun (WGS) entry which is preliminary data.</text>
</comment>
<evidence type="ECO:0000259" key="13">
    <source>
        <dbReference type="Pfam" id="PF08263"/>
    </source>
</evidence>
<keyword evidence="9" id="KW-0472">Membrane</keyword>
<dbReference type="Proteomes" id="UP001367508">
    <property type="component" value="Unassembled WGS sequence"/>
</dbReference>
<evidence type="ECO:0000256" key="1">
    <source>
        <dbReference type="ARBA" id="ARBA00004251"/>
    </source>
</evidence>
<feature type="chain" id="PRO_5042960787" evidence="12">
    <location>
        <begin position="33"/>
        <end position="925"/>
    </location>
</feature>
<feature type="domain" description="Disease resistance R13L4/SHOC-2-like LRR" evidence="14">
    <location>
        <begin position="105"/>
        <end position="331"/>
    </location>
</feature>
<dbReference type="InterPro" id="IPR001611">
    <property type="entry name" value="Leu-rich_rpt"/>
</dbReference>
<comment type="similarity">
    <text evidence="2">Belongs to the RLP family.</text>
</comment>
<dbReference type="Pfam" id="PF00560">
    <property type="entry name" value="LRR_1"/>
    <property type="match status" value="7"/>
</dbReference>
<dbReference type="FunFam" id="3.80.10.10:FF:000275">
    <property type="entry name" value="Leucine-rich repeat receptor-like protein kinase"/>
    <property type="match status" value="1"/>
</dbReference>
<dbReference type="InterPro" id="IPR055414">
    <property type="entry name" value="LRR_R13L4/SHOC2-like"/>
</dbReference>
<evidence type="ECO:0000256" key="7">
    <source>
        <dbReference type="ARBA" id="ARBA00022737"/>
    </source>
</evidence>
<reference evidence="15 16" key="1">
    <citation type="submission" date="2024-01" db="EMBL/GenBank/DDBJ databases">
        <title>The genomes of 5 underutilized Papilionoideae crops provide insights into root nodulation and disease resistanc.</title>
        <authorList>
            <person name="Jiang F."/>
        </authorList>
    </citation>
    <scope>NUCLEOTIDE SEQUENCE [LARGE SCALE GENOMIC DNA]</scope>
    <source>
        <strain evidence="15">LVBAO_FW01</strain>
        <tissue evidence="15">Leaves</tissue>
    </source>
</reference>
<dbReference type="InterPro" id="IPR013210">
    <property type="entry name" value="LRR_N_plant-typ"/>
</dbReference>
<dbReference type="EMBL" id="JAYMYQ010000008">
    <property type="protein sequence ID" value="KAK7315168.1"/>
    <property type="molecule type" value="Genomic_DNA"/>
</dbReference>
<dbReference type="AlphaFoldDB" id="A0AAN9Q115"/>
<dbReference type="FunFam" id="3.80.10.10:FF:000095">
    <property type="entry name" value="LRR receptor-like serine/threonine-protein kinase GSO1"/>
    <property type="match status" value="1"/>
</dbReference>
<sequence>MTKISMMIPICLKFLQLILIMCLLFEADIVCGKGVRCIQREREALLHLKFGFVDKYGMLSSWTGVDCCQWEGVVCGNLTGHVQNLDLHGNWFAMDEFFISGKINNSLMELKHLKVLNLSWNQFQGSHVPHFIGSLRNLRYLDLSNSDFGGKIPSQFGFLSHLIYLNLGGNSLEGSIPYQLGNLSLLQHLDLKGNSLEGVIPSQLGSLSNLQKLYLGYGGALKIDNGNHVGGHWLSNLTSLIHLDLSLISNLNNSHGWLQIFGKLPKLRELSLSDCSLSDYFILSLNPFKFNSSSSLSVFDLSWNTFTSSTVFEWVSNISSNLVELDLCGNFLEAPPSNHFGMMMNSLERFDLSSNRLKGGVMKSFMNICTLHYLNIYGNNITEDLPSIVRNLSGGCIRYSLEELYLSYNQITGSLPDLSIFSSLKILDLSVNRLSGKIAEDTGLPSQLESLSIESNSLEGGVPKSFGSICTLRSLHLSNNTLSEELSVIIHHLSGCAKSSLQELELSINQISGTLPDFSIFPSLKTLSLYKNKLNGTILEDIQFPTQLETLEINLNSLEGVISDSHFANMSRLKSLELSENSLALVFSQNWAPSFQLGYIGLRSCKLGPTFPKWLQTQNNIEILDISNCGISDYVPSWFWEKVAIQGMTSMNISFNDLKGIIPNFPIEITPHFLILASNQFEGPIPPFLRGSAFLDLSKNKLSDSFSFLCANGTIQAIGQLDLSNNQLSGQIPDCWNNLKSLAYLDLSNNNFSGMIPSSMGELLEIQALLLRNNSLTNEIPLSLRNCTKLVMLDIGENRLSGPIPSWIGSILQELQILSLRRNHFFGTLPLQLCYLKGLQVLDLSLNNLSGRIPKCLKNLTSMAQNTSLMDYTSHGYFVSIRSVGKYMNYFDLYSLITWKGKGPIWVEAMTMMTKQSPVGTAFRR</sequence>
<keyword evidence="4" id="KW-0433">Leucine-rich repeat</keyword>
<evidence type="ECO:0000256" key="11">
    <source>
        <dbReference type="ARBA" id="ARBA00023180"/>
    </source>
</evidence>
<dbReference type="PRINTS" id="PR00019">
    <property type="entry name" value="LEURICHRPT"/>
</dbReference>
<accession>A0AAN9Q115</accession>
<evidence type="ECO:0000256" key="12">
    <source>
        <dbReference type="SAM" id="SignalP"/>
    </source>
</evidence>
<gene>
    <name evidence="15" type="ORF">VNO77_33701</name>
</gene>
<dbReference type="PANTHER" id="PTHR48063">
    <property type="entry name" value="LRR RECEPTOR-LIKE KINASE"/>
    <property type="match status" value="1"/>
</dbReference>
<comment type="subcellular location">
    <subcellularLocation>
        <location evidence="1">Cell membrane</location>
        <topology evidence="1">Single-pass type I membrane protein</topology>
    </subcellularLocation>
</comment>
<keyword evidence="6 12" id="KW-0732">Signal</keyword>
<dbReference type="GO" id="GO:0005886">
    <property type="term" value="C:plasma membrane"/>
    <property type="evidence" value="ECO:0007669"/>
    <property type="project" value="UniProtKB-SubCell"/>
</dbReference>
<evidence type="ECO:0000256" key="10">
    <source>
        <dbReference type="ARBA" id="ARBA00023170"/>
    </source>
</evidence>
<dbReference type="Pfam" id="PF23598">
    <property type="entry name" value="LRR_14"/>
    <property type="match status" value="1"/>
</dbReference>
<evidence type="ECO:0000256" key="4">
    <source>
        <dbReference type="ARBA" id="ARBA00022614"/>
    </source>
</evidence>
<evidence type="ECO:0000313" key="16">
    <source>
        <dbReference type="Proteomes" id="UP001367508"/>
    </source>
</evidence>
<organism evidence="15 16">
    <name type="scientific">Canavalia gladiata</name>
    <name type="common">Sword bean</name>
    <name type="synonym">Dolichos gladiatus</name>
    <dbReference type="NCBI Taxonomy" id="3824"/>
    <lineage>
        <taxon>Eukaryota</taxon>
        <taxon>Viridiplantae</taxon>
        <taxon>Streptophyta</taxon>
        <taxon>Embryophyta</taxon>
        <taxon>Tracheophyta</taxon>
        <taxon>Spermatophyta</taxon>
        <taxon>Magnoliopsida</taxon>
        <taxon>eudicotyledons</taxon>
        <taxon>Gunneridae</taxon>
        <taxon>Pentapetalae</taxon>
        <taxon>rosids</taxon>
        <taxon>fabids</taxon>
        <taxon>Fabales</taxon>
        <taxon>Fabaceae</taxon>
        <taxon>Papilionoideae</taxon>
        <taxon>50 kb inversion clade</taxon>
        <taxon>NPAAA clade</taxon>
        <taxon>indigoferoid/millettioid clade</taxon>
        <taxon>Phaseoleae</taxon>
        <taxon>Canavalia</taxon>
    </lineage>
</organism>
<keyword evidence="8" id="KW-1133">Transmembrane helix</keyword>
<evidence type="ECO:0000256" key="3">
    <source>
        <dbReference type="ARBA" id="ARBA00022475"/>
    </source>
</evidence>
<feature type="domain" description="Leucine-rich repeat-containing N-terminal plant-type" evidence="13">
    <location>
        <begin position="40"/>
        <end position="75"/>
    </location>
</feature>
<evidence type="ECO:0000259" key="14">
    <source>
        <dbReference type="Pfam" id="PF23598"/>
    </source>
</evidence>
<dbReference type="SUPFAM" id="SSF52058">
    <property type="entry name" value="L domain-like"/>
    <property type="match status" value="3"/>
</dbReference>
<protein>
    <submittedName>
        <fullName evidence="15">Uncharacterized protein</fullName>
    </submittedName>
</protein>
<dbReference type="InterPro" id="IPR046956">
    <property type="entry name" value="RLP23-like"/>
</dbReference>
<name>A0AAN9Q115_CANGL</name>
<evidence type="ECO:0000313" key="15">
    <source>
        <dbReference type="EMBL" id="KAK7315168.1"/>
    </source>
</evidence>
<evidence type="ECO:0000256" key="8">
    <source>
        <dbReference type="ARBA" id="ARBA00022989"/>
    </source>
</evidence>
<dbReference type="PROSITE" id="PS51450">
    <property type="entry name" value="LRR"/>
    <property type="match status" value="1"/>
</dbReference>
<evidence type="ECO:0000256" key="2">
    <source>
        <dbReference type="ARBA" id="ARBA00009592"/>
    </source>
</evidence>
<keyword evidence="10" id="KW-0675">Receptor</keyword>
<evidence type="ECO:0000256" key="9">
    <source>
        <dbReference type="ARBA" id="ARBA00023136"/>
    </source>
</evidence>
<dbReference type="SMART" id="SM00369">
    <property type="entry name" value="LRR_TYP"/>
    <property type="match status" value="6"/>
</dbReference>
<dbReference type="PANTHER" id="PTHR48063:SF98">
    <property type="entry name" value="LRR RECEPTOR-LIKE SERINE_THREONINE-PROTEIN KINASE FLS2"/>
    <property type="match status" value="1"/>
</dbReference>
<dbReference type="InterPro" id="IPR003591">
    <property type="entry name" value="Leu-rich_rpt_typical-subtyp"/>
</dbReference>
<evidence type="ECO:0000256" key="5">
    <source>
        <dbReference type="ARBA" id="ARBA00022692"/>
    </source>
</evidence>
<feature type="signal peptide" evidence="12">
    <location>
        <begin position="1"/>
        <end position="32"/>
    </location>
</feature>
<keyword evidence="3" id="KW-1003">Cell membrane</keyword>
<keyword evidence="7" id="KW-0677">Repeat</keyword>